<protein>
    <submittedName>
        <fullName evidence="1">Uncharacterized protein</fullName>
    </submittedName>
</protein>
<evidence type="ECO:0000313" key="1">
    <source>
        <dbReference type="EMBL" id="MCI10903.1"/>
    </source>
</evidence>
<dbReference type="AlphaFoldDB" id="A0A392PFL9"/>
<reference evidence="1 2" key="1">
    <citation type="journal article" date="2018" name="Front. Plant Sci.">
        <title>Red Clover (Trifolium pratense) and Zigzag Clover (T. medium) - A Picture of Genomic Similarities and Differences.</title>
        <authorList>
            <person name="Dluhosova J."/>
            <person name="Istvanek J."/>
            <person name="Nedelnik J."/>
            <person name="Repkova J."/>
        </authorList>
    </citation>
    <scope>NUCLEOTIDE SEQUENCE [LARGE SCALE GENOMIC DNA]</scope>
    <source>
        <strain evidence="2">cv. 10/8</strain>
        <tissue evidence="1">Leaf</tissue>
    </source>
</reference>
<comment type="caution">
    <text evidence="1">The sequence shown here is derived from an EMBL/GenBank/DDBJ whole genome shotgun (WGS) entry which is preliminary data.</text>
</comment>
<feature type="non-terminal residue" evidence="1">
    <location>
        <position position="1"/>
    </location>
</feature>
<accession>A0A392PFL9</accession>
<evidence type="ECO:0000313" key="2">
    <source>
        <dbReference type="Proteomes" id="UP000265520"/>
    </source>
</evidence>
<organism evidence="1 2">
    <name type="scientific">Trifolium medium</name>
    <dbReference type="NCBI Taxonomy" id="97028"/>
    <lineage>
        <taxon>Eukaryota</taxon>
        <taxon>Viridiplantae</taxon>
        <taxon>Streptophyta</taxon>
        <taxon>Embryophyta</taxon>
        <taxon>Tracheophyta</taxon>
        <taxon>Spermatophyta</taxon>
        <taxon>Magnoliopsida</taxon>
        <taxon>eudicotyledons</taxon>
        <taxon>Gunneridae</taxon>
        <taxon>Pentapetalae</taxon>
        <taxon>rosids</taxon>
        <taxon>fabids</taxon>
        <taxon>Fabales</taxon>
        <taxon>Fabaceae</taxon>
        <taxon>Papilionoideae</taxon>
        <taxon>50 kb inversion clade</taxon>
        <taxon>NPAAA clade</taxon>
        <taxon>Hologalegina</taxon>
        <taxon>IRL clade</taxon>
        <taxon>Trifolieae</taxon>
        <taxon>Trifolium</taxon>
    </lineage>
</organism>
<proteinExistence type="predicted"/>
<keyword evidence="2" id="KW-1185">Reference proteome</keyword>
<sequence>YVEGGMGSISKAIASAAVAAGAQIVTDAEPSPPTGQRLLIVAAIVSTR</sequence>
<name>A0A392PFL9_9FABA</name>
<dbReference type="Proteomes" id="UP000265520">
    <property type="component" value="Unassembled WGS sequence"/>
</dbReference>
<dbReference type="EMBL" id="LXQA010078078">
    <property type="protein sequence ID" value="MCI10903.1"/>
    <property type="molecule type" value="Genomic_DNA"/>
</dbReference>